<dbReference type="InterPro" id="IPR056924">
    <property type="entry name" value="SH3_Tf2-1"/>
</dbReference>
<dbReference type="OrthoDB" id="1738613at2759"/>
<reference evidence="3" key="1">
    <citation type="journal article" date="2019" name="Plant Biotechnol. J.">
        <title>Genome sequencing of the Australian wild diploid species Gossypium australe highlights disease resistance and delayed gland morphogenesis.</title>
        <authorList>
            <person name="Cai Y."/>
            <person name="Cai X."/>
            <person name="Wang Q."/>
            <person name="Wang P."/>
            <person name="Zhang Y."/>
            <person name="Cai C."/>
            <person name="Xu Y."/>
            <person name="Wang K."/>
            <person name="Zhou Z."/>
            <person name="Wang C."/>
            <person name="Geng S."/>
            <person name="Li B."/>
            <person name="Dong Q."/>
            <person name="Hou Y."/>
            <person name="Wang H."/>
            <person name="Ai P."/>
            <person name="Liu Z."/>
            <person name="Yi F."/>
            <person name="Sun M."/>
            <person name="An G."/>
            <person name="Cheng J."/>
            <person name="Zhang Y."/>
            <person name="Shi Q."/>
            <person name="Xie Y."/>
            <person name="Shi X."/>
            <person name="Chang Y."/>
            <person name="Huang F."/>
            <person name="Chen Y."/>
            <person name="Hong S."/>
            <person name="Mi L."/>
            <person name="Sun Q."/>
            <person name="Zhang L."/>
            <person name="Zhou B."/>
            <person name="Peng R."/>
            <person name="Zhang X."/>
            <person name="Liu F."/>
        </authorList>
    </citation>
    <scope>NUCLEOTIDE SEQUENCE [LARGE SCALE GENOMIC DNA]</scope>
    <source>
        <strain evidence="3">cv. PA1801</strain>
    </source>
</reference>
<dbReference type="PANTHER" id="PTHR46148">
    <property type="entry name" value="CHROMO DOMAIN-CONTAINING PROTEIN"/>
    <property type="match status" value="1"/>
</dbReference>
<feature type="domain" description="Tf2-1-like SH3-like" evidence="1">
    <location>
        <begin position="68"/>
        <end position="117"/>
    </location>
</feature>
<sequence>MAPYEALYGRKCRTPLYWIELSKKKLHRVDLVREIEERVKVIRDCLKAAFNPQKSYADLKRKEIEFQVFLKVSPWKKVLRFGRKGKLSPRFSRPYKIIERIRPVAYRLALPLELDQIGNDPSHVISPTEVEIQPDMTYQNLSLGNQ</sequence>
<evidence type="ECO:0000259" key="1">
    <source>
        <dbReference type="Pfam" id="PF24626"/>
    </source>
</evidence>
<evidence type="ECO:0000313" key="3">
    <source>
        <dbReference type="Proteomes" id="UP000325315"/>
    </source>
</evidence>
<organism evidence="2 3">
    <name type="scientific">Gossypium australe</name>
    <dbReference type="NCBI Taxonomy" id="47621"/>
    <lineage>
        <taxon>Eukaryota</taxon>
        <taxon>Viridiplantae</taxon>
        <taxon>Streptophyta</taxon>
        <taxon>Embryophyta</taxon>
        <taxon>Tracheophyta</taxon>
        <taxon>Spermatophyta</taxon>
        <taxon>Magnoliopsida</taxon>
        <taxon>eudicotyledons</taxon>
        <taxon>Gunneridae</taxon>
        <taxon>Pentapetalae</taxon>
        <taxon>rosids</taxon>
        <taxon>malvids</taxon>
        <taxon>Malvales</taxon>
        <taxon>Malvaceae</taxon>
        <taxon>Malvoideae</taxon>
        <taxon>Gossypium</taxon>
    </lineage>
</organism>
<accession>A0A5B6WRU7</accession>
<dbReference type="AlphaFoldDB" id="A0A5B6WRU7"/>
<dbReference type="PANTHER" id="PTHR46148:SF44">
    <property type="entry name" value="GAG-POL POLYPROTEIN"/>
    <property type="match status" value="1"/>
</dbReference>
<dbReference type="Proteomes" id="UP000325315">
    <property type="component" value="Unassembled WGS sequence"/>
</dbReference>
<protein>
    <submittedName>
        <fullName evidence="2">DNA/RNA polymerases superfamily protein</fullName>
    </submittedName>
</protein>
<dbReference type="Pfam" id="PF24626">
    <property type="entry name" value="SH3_Tf2-1"/>
    <property type="match status" value="1"/>
</dbReference>
<gene>
    <name evidence="2" type="ORF">EPI10_006703</name>
</gene>
<proteinExistence type="predicted"/>
<name>A0A5B6WRU7_9ROSI</name>
<evidence type="ECO:0000313" key="2">
    <source>
        <dbReference type="EMBL" id="KAA3484629.1"/>
    </source>
</evidence>
<keyword evidence="3" id="KW-1185">Reference proteome</keyword>
<dbReference type="EMBL" id="SMMG02000002">
    <property type="protein sequence ID" value="KAA3484629.1"/>
    <property type="molecule type" value="Genomic_DNA"/>
</dbReference>
<comment type="caution">
    <text evidence="2">The sequence shown here is derived from an EMBL/GenBank/DDBJ whole genome shotgun (WGS) entry which is preliminary data.</text>
</comment>